<accession>A0ABT4LGT2</accession>
<dbReference type="SFLD" id="SFLDG01067">
    <property type="entry name" value="SPASM/twitch_domain_containing"/>
    <property type="match status" value="1"/>
</dbReference>
<gene>
    <name evidence="8" type="primary">nirJ</name>
    <name evidence="8" type="ORF">O4H49_05945</name>
</gene>
<proteinExistence type="predicted"/>
<keyword evidence="5" id="KW-0408">Iron</keyword>
<feature type="domain" description="Radical SAM core" evidence="7">
    <location>
        <begin position="26"/>
        <end position="243"/>
    </location>
</feature>
<dbReference type="InterPro" id="IPR006638">
    <property type="entry name" value="Elp3/MiaA/NifB-like_rSAM"/>
</dbReference>
<dbReference type="InterPro" id="IPR058240">
    <property type="entry name" value="rSAM_sf"/>
</dbReference>
<dbReference type="PROSITE" id="PS51918">
    <property type="entry name" value="RADICAL_SAM"/>
    <property type="match status" value="1"/>
</dbReference>
<comment type="caution">
    <text evidence="8">The sequence shown here is derived from an EMBL/GenBank/DDBJ whole genome shotgun (WGS) entry which is preliminary data.</text>
</comment>
<reference evidence="8" key="1">
    <citation type="submission" date="2022-12" db="EMBL/GenBank/DDBJ databases">
        <title>Bacterial isolates from different developmental stages of Nematostella vectensis.</title>
        <authorList>
            <person name="Fraune S."/>
        </authorList>
    </citation>
    <scope>NUCLEOTIDE SEQUENCE</scope>
    <source>
        <strain evidence="8">G21630-S1</strain>
    </source>
</reference>
<evidence type="ECO:0000313" key="9">
    <source>
        <dbReference type="Proteomes" id="UP001069802"/>
    </source>
</evidence>
<dbReference type="SFLD" id="SFLDF00393">
    <property type="entry name" value="heme_D1_biosynthesis_(NirJ-lik"/>
    <property type="match status" value="1"/>
</dbReference>
<dbReference type="Pfam" id="PF04055">
    <property type="entry name" value="Radical_SAM"/>
    <property type="match status" value="1"/>
</dbReference>
<dbReference type="SFLD" id="SFLDG01385">
    <property type="entry name" value="heme_carboxy_lyase_like"/>
    <property type="match status" value="1"/>
</dbReference>
<dbReference type="SMART" id="SM00729">
    <property type="entry name" value="Elp3"/>
    <property type="match status" value="1"/>
</dbReference>
<keyword evidence="3" id="KW-0949">S-adenosyl-L-methionine</keyword>
<protein>
    <submittedName>
        <fullName evidence="8">Heme d1 biosynthesis radical SAM protein NirJ</fullName>
    </submittedName>
</protein>
<dbReference type="InterPro" id="IPR034480">
    <property type="entry name" value="Heme_synthase-like"/>
</dbReference>
<evidence type="ECO:0000256" key="2">
    <source>
        <dbReference type="ARBA" id="ARBA00022485"/>
    </source>
</evidence>
<dbReference type="InterPro" id="IPR017200">
    <property type="entry name" value="PqqE-like"/>
</dbReference>
<dbReference type="NCBIfam" id="TIGR04051">
    <property type="entry name" value="rSAM_NirJ"/>
    <property type="match status" value="1"/>
</dbReference>
<dbReference type="EMBL" id="JAPWGY010000002">
    <property type="protein sequence ID" value="MCZ4280309.1"/>
    <property type="molecule type" value="Genomic_DNA"/>
</dbReference>
<evidence type="ECO:0000313" key="8">
    <source>
        <dbReference type="EMBL" id="MCZ4280309.1"/>
    </source>
</evidence>
<evidence type="ECO:0000259" key="7">
    <source>
        <dbReference type="PROSITE" id="PS51918"/>
    </source>
</evidence>
<keyword evidence="2" id="KW-0004">4Fe-4S</keyword>
<keyword evidence="6" id="KW-0411">Iron-sulfur</keyword>
<name>A0ABT4LGT2_9PROT</name>
<dbReference type="InterPro" id="IPR050377">
    <property type="entry name" value="Radical_SAM_PqqE_MftC-like"/>
</dbReference>
<dbReference type="InterPro" id="IPR007197">
    <property type="entry name" value="rSAM"/>
</dbReference>
<organism evidence="8 9">
    <name type="scientific">Kiloniella laminariae</name>
    <dbReference type="NCBI Taxonomy" id="454162"/>
    <lineage>
        <taxon>Bacteria</taxon>
        <taxon>Pseudomonadati</taxon>
        <taxon>Pseudomonadota</taxon>
        <taxon>Alphaproteobacteria</taxon>
        <taxon>Rhodospirillales</taxon>
        <taxon>Kiloniellaceae</taxon>
        <taxon>Kiloniella</taxon>
    </lineage>
</organism>
<evidence type="ECO:0000256" key="3">
    <source>
        <dbReference type="ARBA" id="ARBA00022691"/>
    </source>
</evidence>
<dbReference type="PANTHER" id="PTHR11228:SF7">
    <property type="entry name" value="PQQA PEPTIDE CYCLASE"/>
    <property type="match status" value="1"/>
</dbReference>
<evidence type="ECO:0000256" key="6">
    <source>
        <dbReference type="ARBA" id="ARBA00023014"/>
    </source>
</evidence>
<dbReference type="SFLD" id="SFLDG01386">
    <property type="entry name" value="main_SPASM_domain-containing"/>
    <property type="match status" value="1"/>
</dbReference>
<sequence>MLRISQYMRAAFAPETKPQRVSPAARADGPVVIWNLLRRCNLKCRHCYAFAADFDFPGELSTPEIMDVMDDLKSYGVPVLILSGGEPMMHPDILPILSRAKSMGFYVTLSTNGTTLTPEDVEVLAEQKVDYIGISLDGLKERHDYVRREEGSFDKALRGIRLCRDAGLPVGARFTLTKDNAEDLPGLLDLVKEENIDKFYLSHLNYAGRGIGNRRDDVMLETTRKAVELVFESCAEDIRNGIKRDYVSGNNDADGVFLKMWLEKHHLADIGQERMDKVIAMLERWGGNSTGVKVANIDNMGDVHPDSMWWGHTIGSVKKRPFSEIWNDPQDPVMDGLRQKPRPVTGRCGECKFIAICGGNTRTRALQACDDPWASDPGCYLSDAEIGIFKSDSPDSSDAKVEAAQ</sequence>
<dbReference type="InterPro" id="IPR023992">
    <property type="entry name" value="HemeD1_Synth_NirJ"/>
</dbReference>
<dbReference type="CDD" id="cd01335">
    <property type="entry name" value="Radical_SAM"/>
    <property type="match status" value="1"/>
</dbReference>
<dbReference type="SFLD" id="SFLDS00029">
    <property type="entry name" value="Radical_SAM"/>
    <property type="match status" value="1"/>
</dbReference>
<evidence type="ECO:0000256" key="5">
    <source>
        <dbReference type="ARBA" id="ARBA00023004"/>
    </source>
</evidence>
<dbReference type="PIRSF" id="PIRSF037420">
    <property type="entry name" value="PQQ_syn_pqqE"/>
    <property type="match status" value="1"/>
</dbReference>
<dbReference type="RefSeq" id="WP_269422519.1">
    <property type="nucleotide sequence ID" value="NZ_JAPWGY010000002.1"/>
</dbReference>
<dbReference type="Gene3D" id="3.20.20.70">
    <property type="entry name" value="Aldolase class I"/>
    <property type="match status" value="1"/>
</dbReference>
<evidence type="ECO:0000256" key="4">
    <source>
        <dbReference type="ARBA" id="ARBA00022723"/>
    </source>
</evidence>
<dbReference type="Proteomes" id="UP001069802">
    <property type="component" value="Unassembled WGS sequence"/>
</dbReference>
<comment type="cofactor">
    <cofactor evidence="1">
        <name>[4Fe-4S] cluster</name>
        <dbReference type="ChEBI" id="CHEBI:49883"/>
    </cofactor>
</comment>
<evidence type="ECO:0000256" key="1">
    <source>
        <dbReference type="ARBA" id="ARBA00001966"/>
    </source>
</evidence>
<dbReference type="PANTHER" id="PTHR11228">
    <property type="entry name" value="RADICAL SAM DOMAIN PROTEIN"/>
    <property type="match status" value="1"/>
</dbReference>
<dbReference type="InterPro" id="IPR013785">
    <property type="entry name" value="Aldolase_TIM"/>
</dbReference>
<keyword evidence="9" id="KW-1185">Reference proteome</keyword>
<keyword evidence="4" id="KW-0479">Metal-binding</keyword>
<dbReference type="SUPFAM" id="SSF102114">
    <property type="entry name" value="Radical SAM enzymes"/>
    <property type="match status" value="1"/>
</dbReference>